<dbReference type="CDD" id="cd06261">
    <property type="entry name" value="TM_PBP2"/>
    <property type="match status" value="1"/>
</dbReference>
<proteinExistence type="inferred from homology"/>
<keyword evidence="4 10" id="KW-1003">Cell membrane</keyword>
<feature type="transmembrane region" description="Helical" evidence="9">
    <location>
        <begin position="398"/>
        <end position="418"/>
    </location>
</feature>
<gene>
    <name evidence="12" type="ORF">BCM02_101119</name>
</gene>
<keyword evidence="6 9" id="KW-0812">Transmembrane</keyword>
<dbReference type="InterPro" id="IPR035906">
    <property type="entry name" value="MetI-like_sf"/>
</dbReference>
<evidence type="ECO:0000259" key="11">
    <source>
        <dbReference type="PROSITE" id="PS50928"/>
    </source>
</evidence>
<dbReference type="GO" id="GO:1990060">
    <property type="term" value="C:maltose transport complex"/>
    <property type="evidence" value="ECO:0007669"/>
    <property type="project" value="TreeGrafter"/>
</dbReference>
<dbReference type="InterPro" id="IPR000515">
    <property type="entry name" value="MetI-like"/>
</dbReference>
<dbReference type="SUPFAM" id="SSF160964">
    <property type="entry name" value="MalF N-terminal region-like"/>
    <property type="match status" value="1"/>
</dbReference>
<dbReference type="PANTHER" id="PTHR47314:SF1">
    <property type="entry name" value="MALTOSE_MALTODEXTRIN TRANSPORT SYSTEM PERMEASE PROTEIN MALF"/>
    <property type="match status" value="1"/>
</dbReference>
<evidence type="ECO:0000313" key="12">
    <source>
        <dbReference type="EMBL" id="TYP79004.1"/>
    </source>
</evidence>
<feature type="transmembrane region" description="Helical" evidence="9">
    <location>
        <begin position="74"/>
        <end position="96"/>
    </location>
</feature>
<evidence type="ECO:0000256" key="2">
    <source>
        <dbReference type="ARBA" id="ARBA00009047"/>
    </source>
</evidence>
<evidence type="ECO:0000256" key="5">
    <source>
        <dbReference type="ARBA" id="ARBA00022597"/>
    </source>
</evidence>
<dbReference type="SUPFAM" id="SSF161098">
    <property type="entry name" value="MetI-like"/>
    <property type="match status" value="1"/>
</dbReference>
<dbReference type="PROSITE" id="PS50928">
    <property type="entry name" value="ABC_TM1"/>
    <property type="match status" value="1"/>
</dbReference>
<evidence type="ECO:0000256" key="6">
    <source>
        <dbReference type="ARBA" id="ARBA00022692"/>
    </source>
</evidence>
<evidence type="ECO:0000256" key="9">
    <source>
        <dbReference type="RuleBase" id="RU363032"/>
    </source>
</evidence>
<dbReference type="Gene3D" id="1.10.3720.10">
    <property type="entry name" value="MetI-like"/>
    <property type="match status" value="1"/>
</dbReference>
<dbReference type="AlphaFoldDB" id="A0A5S5CHJ5"/>
<keyword evidence="5 10" id="KW-0762">Sugar transport</keyword>
<feature type="domain" description="ABC transmembrane type-1" evidence="11">
    <location>
        <begin position="197"/>
        <end position="417"/>
    </location>
</feature>
<dbReference type="EMBL" id="VNHS01000001">
    <property type="protein sequence ID" value="TYP79004.1"/>
    <property type="molecule type" value="Genomic_DNA"/>
</dbReference>
<feature type="transmembrane region" description="Helical" evidence="9">
    <location>
        <begin position="286"/>
        <end position="309"/>
    </location>
</feature>
<evidence type="ECO:0000256" key="10">
    <source>
        <dbReference type="RuleBase" id="RU367050"/>
    </source>
</evidence>
<dbReference type="GO" id="GO:0042956">
    <property type="term" value="P:maltodextrin transmembrane transport"/>
    <property type="evidence" value="ECO:0007669"/>
    <property type="project" value="TreeGrafter"/>
</dbReference>
<organism evidence="12 13">
    <name type="scientific">Paenibacillus methanolicus</name>
    <dbReference type="NCBI Taxonomy" id="582686"/>
    <lineage>
        <taxon>Bacteria</taxon>
        <taxon>Bacillati</taxon>
        <taxon>Bacillota</taxon>
        <taxon>Bacilli</taxon>
        <taxon>Bacillales</taxon>
        <taxon>Paenibacillaceae</taxon>
        <taxon>Paenibacillus</taxon>
    </lineage>
</organism>
<evidence type="ECO:0000256" key="8">
    <source>
        <dbReference type="ARBA" id="ARBA00023136"/>
    </source>
</evidence>
<name>A0A5S5CHJ5_9BACL</name>
<dbReference type="GO" id="GO:0015423">
    <property type="term" value="F:ABC-type maltose transporter activity"/>
    <property type="evidence" value="ECO:0007669"/>
    <property type="project" value="TreeGrafter"/>
</dbReference>
<keyword evidence="13" id="KW-1185">Reference proteome</keyword>
<protein>
    <recommendedName>
        <fullName evidence="10">Maltose/maltodextrin transport system permease protein</fullName>
    </recommendedName>
</protein>
<feature type="transmembrane region" description="Helical" evidence="9">
    <location>
        <begin position="28"/>
        <end position="45"/>
    </location>
</feature>
<comment type="subcellular location">
    <subcellularLocation>
        <location evidence="1 9">Cell membrane</location>
        <topology evidence="1 9">Multi-pass membrane protein</topology>
    </subcellularLocation>
</comment>
<feature type="transmembrane region" description="Helical" evidence="9">
    <location>
        <begin position="236"/>
        <end position="256"/>
    </location>
</feature>
<evidence type="ECO:0000256" key="7">
    <source>
        <dbReference type="ARBA" id="ARBA00022989"/>
    </source>
</evidence>
<comment type="caution">
    <text evidence="12">The sequence shown here is derived from an EMBL/GenBank/DDBJ whole genome shotgun (WGS) entry which is preliminary data.</text>
</comment>
<accession>A0A5S5CHJ5</accession>
<keyword evidence="3 9" id="KW-0813">Transport</keyword>
<evidence type="ECO:0000256" key="4">
    <source>
        <dbReference type="ARBA" id="ARBA00022475"/>
    </source>
</evidence>
<evidence type="ECO:0000256" key="1">
    <source>
        <dbReference type="ARBA" id="ARBA00004651"/>
    </source>
</evidence>
<comment type="function">
    <text evidence="10">Part of the ABC transporter complex MalEFGK involved in maltose/maltodextrin import. Probably responsible for the translocation of the substrate across the membrane.</text>
</comment>
<feature type="transmembrane region" description="Helical" evidence="9">
    <location>
        <begin position="330"/>
        <end position="352"/>
    </location>
</feature>
<reference evidence="12 13" key="1">
    <citation type="submission" date="2019-07" db="EMBL/GenBank/DDBJ databases">
        <title>Genomic Encyclopedia of Type Strains, Phase III (KMG-III): the genomes of soil and plant-associated and newly described type strains.</title>
        <authorList>
            <person name="Whitman W."/>
        </authorList>
    </citation>
    <scope>NUCLEOTIDE SEQUENCE [LARGE SCALE GENOMIC DNA]</scope>
    <source>
        <strain evidence="12 13">BL24</strain>
    </source>
</reference>
<sequence>MRTRTIAALLSLLGMGIGQFYNRQWMKGLLLLLVECGCLIALPAWKKGIRMLIHLGEQPSRLVDGQFMPGDHSIFMMVQGLLTAFGLLLMALLYAWNVRDAFLFGRLRESGVRVPSFRESLKRLGEEGYPFLLMSPAFMITLLFTMLPIAFGVLVAFTNYAGPNHLPPRHLVDWVGFQTFKDLLTLGSWSGTFVSVGLWTIVWAVLATGSTFFFGLFVAVVVQHPAVRFKKLWRTIFIVPYAVPGFVSILIMRNLFNGSFGPLNQYLQFFGLPAMEWLSDPMLAKFTVLLVNLWLAFPYFMFMMTGVMSGISKDLYEAAEVDGAGRPRQFVSITLPMVLLSTAPLLIMNFAFNFTNFNLIYLLTEGNPVNNALKFAGETDILLSWIFKLTLEQNQFNLASAVSILVFIVIASFSIVQFRFTRAQKERDLVQ</sequence>
<keyword evidence="7 9" id="KW-1133">Transmembrane helix</keyword>
<evidence type="ECO:0000256" key="3">
    <source>
        <dbReference type="ARBA" id="ARBA00022448"/>
    </source>
</evidence>
<dbReference type="Proteomes" id="UP000323257">
    <property type="component" value="Unassembled WGS sequence"/>
</dbReference>
<dbReference type="RefSeq" id="WP_246183129.1">
    <property type="nucleotide sequence ID" value="NZ_VNHS01000001.1"/>
</dbReference>
<dbReference type="PANTHER" id="PTHR47314">
    <property type="entry name" value="MALTOSE/MALTODEXTRIN TRANSPORT SYSTEM PERMEASE PROTEIN MALF"/>
    <property type="match status" value="1"/>
</dbReference>
<dbReference type="Pfam" id="PF00528">
    <property type="entry name" value="BPD_transp_1"/>
    <property type="match status" value="1"/>
</dbReference>
<comment type="similarity">
    <text evidence="2 10">Belongs to the binding-protein-dependent transport system permease family. MalFG subfamily.</text>
</comment>
<feature type="transmembrane region" description="Helical" evidence="9">
    <location>
        <begin position="137"/>
        <end position="162"/>
    </location>
</feature>
<keyword evidence="8 9" id="KW-0472">Membrane</keyword>
<evidence type="ECO:0000313" key="13">
    <source>
        <dbReference type="Proteomes" id="UP000323257"/>
    </source>
</evidence>